<dbReference type="GO" id="GO:0003908">
    <property type="term" value="F:methylated-DNA-[protein]-cysteine S-methyltransferase activity"/>
    <property type="evidence" value="ECO:0007669"/>
    <property type="project" value="UniProtKB-EC"/>
</dbReference>
<reference evidence="3 4" key="1">
    <citation type="submission" date="2020-07" db="EMBL/GenBank/DDBJ databases">
        <title>Halieaceae bacterium, F7430, whole genome shotgun sequencing project.</title>
        <authorList>
            <person name="Jiang S."/>
            <person name="Liu Z.W."/>
            <person name="Du Z.J."/>
        </authorList>
    </citation>
    <scope>NUCLEOTIDE SEQUENCE [LARGE SCALE GENOMIC DNA]</scope>
    <source>
        <strain evidence="3 4">F7430</strain>
    </source>
</reference>
<dbReference type="InterPro" id="IPR014048">
    <property type="entry name" value="MethylDNA_cys_MeTrfase_DNA-bd"/>
</dbReference>
<dbReference type="RefSeq" id="WP_182175271.1">
    <property type="nucleotide sequence ID" value="NZ_JACFXU010000018.1"/>
</dbReference>
<gene>
    <name evidence="3" type="ORF">H2508_14350</name>
</gene>
<evidence type="ECO:0000313" key="4">
    <source>
        <dbReference type="Proteomes" id="UP000539350"/>
    </source>
</evidence>
<dbReference type="SUPFAM" id="SSF46767">
    <property type="entry name" value="Methylated DNA-protein cysteine methyltransferase, C-terminal domain"/>
    <property type="match status" value="1"/>
</dbReference>
<dbReference type="PANTHER" id="PTHR42942">
    <property type="entry name" value="6-O-METHYLGUANINE DNA METHYLTRANSFERASE"/>
    <property type="match status" value="1"/>
</dbReference>
<evidence type="ECO:0000313" key="3">
    <source>
        <dbReference type="EMBL" id="MBA6414293.1"/>
    </source>
</evidence>
<keyword evidence="4" id="KW-1185">Reference proteome</keyword>
<keyword evidence="1" id="KW-0227">DNA damage</keyword>
<dbReference type="EMBL" id="JACFXU010000018">
    <property type="protein sequence ID" value="MBA6414293.1"/>
    <property type="molecule type" value="Genomic_DNA"/>
</dbReference>
<proteinExistence type="predicted"/>
<organism evidence="3 4">
    <name type="scientific">Sediminihaliea albiluteola</name>
    <dbReference type="NCBI Taxonomy" id="2758564"/>
    <lineage>
        <taxon>Bacteria</taxon>
        <taxon>Pseudomonadati</taxon>
        <taxon>Pseudomonadota</taxon>
        <taxon>Gammaproteobacteria</taxon>
        <taxon>Cellvibrionales</taxon>
        <taxon>Halieaceae</taxon>
        <taxon>Sediminihaliea</taxon>
    </lineage>
</organism>
<protein>
    <submittedName>
        <fullName evidence="3">Methylated-DNA--[protein]-cysteine S-methyltransferase</fullName>
        <ecNumber evidence="3">2.1.1.63</ecNumber>
    </submittedName>
</protein>
<name>A0A7W2TYG7_9GAMM</name>
<dbReference type="EC" id="2.1.1.63" evidence="3"/>
<dbReference type="Proteomes" id="UP000539350">
    <property type="component" value="Unassembled WGS sequence"/>
</dbReference>
<keyword evidence="3" id="KW-0489">Methyltransferase</keyword>
<dbReference type="Gene3D" id="1.10.10.10">
    <property type="entry name" value="Winged helix-like DNA-binding domain superfamily/Winged helix DNA-binding domain"/>
    <property type="match status" value="1"/>
</dbReference>
<dbReference type="Pfam" id="PF01035">
    <property type="entry name" value="DNA_binding_1"/>
    <property type="match status" value="1"/>
</dbReference>
<keyword evidence="3" id="KW-0808">Transferase</keyword>
<evidence type="ECO:0000256" key="1">
    <source>
        <dbReference type="ARBA" id="ARBA00022763"/>
    </source>
</evidence>
<comment type="caution">
    <text evidence="3">The sequence shown here is derived from an EMBL/GenBank/DDBJ whole genome shotgun (WGS) entry which is preliminary data.</text>
</comment>
<dbReference type="PANTHER" id="PTHR42942:SF1">
    <property type="entry name" value="ALKYLTRANSFERASE-LIKE PROTEIN 1"/>
    <property type="match status" value="1"/>
</dbReference>
<accession>A0A7W2TYG7</accession>
<dbReference type="AlphaFoldDB" id="A0A7W2TYG7"/>
<dbReference type="InterPro" id="IPR036217">
    <property type="entry name" value="MethylDNA_cys_MeTrfase_DNAb"/>
</dbReference>
<dbReference type="CDD" id="cd06445">
    <property type="entry name" value="ATase"/>
    <property type="match status" value="1"/>
</dbReference>
<dbReference type="InterPro" id="IPR052520">
    <property type="entry name" value="ATL_DNA_repair"/>
</dbReference>
<sequence length="106" mass="11761">MSEYEPSLDQRVWQVVAMIPSGKVATYGDIARQAGLPAGARRVGHALRQLPADSKIPWHRVINAQGKLSLAQGSAGYYTQRERLTAEGLVLNKDKIVDFSQCRWNP</sequence>
<dbReference type="NCBIfam" id="TIGR00589">
    <property type="entry name" value="ogt"/>
    <property type="match status" value="1"/>
</dbReference>
<dbReference type="InterPro" id="IPR036388">
    <property type="entry name" value="WH-like_DNA-bd_sf"/>
</dbReference>
<feature type="domain" description="Methylated-DNA-[protein]-cysteine S-methyltransferase DNA binding" evidence="2">
    <location>
        <begin position="9"/>
        <end position="88"/>
    </location>
</feature>
<dbReference type="GO" id="GO:0032259">
    <property type="term" value="P:methylation"/>
    <property type="evidence" value="ECO:0007669"/>
    <property type="project" value="UniProtKB-KW"/>
</dbReference>
<evidence type="ECO:0000259" key="2">
    <source>
        <dbReference type="Pfam" id="PF01035"/>
    </source>
</evidence>
<dbReference type="GO" id="GO:0006281">
    <property type="term" value="P:DNA repair"/>
    <property type="evidence" value="ECO:0007669"/>
    <property type="project" value="InterPro"/>
</dbReference>